<name>A0ABU2S5L6_9ACTN</name>
<evidence type="ECO:0000313" key="2">
    <source>
        <dbReference type="EMBL" id="MDT0443986.1"/>
    </source>
</evidence>
<dbReference type="Proteomes" id="UP001183615">
    <property type="component" value="Unassembled WGS sequence"/>
</dbReference>
<sequence>MDTATAGAWRPGRRADADGPPPPWLPLFPAVPRYEELSRHLADGGFRHAADALLPPGGGSAYRPKGLAGDDTAGPGLRVLDGLWLPPERGHDLRRADAAECRRAAERWETSGDPRAGAARHVLERLAEAADDDPMALRRLVLYQLACLLTDGGPTEEAAVALGVDPAEAAVLAAAVAAGFPAAGRMRKAAEDLDDAWRAHRLHRARQLAQELPPDAADPGLVRLRADIEARLADVARELTDAGRHGEAGLYRAAATACLRAVRLAVDDEGARAALLAAAVTGGDSGAMSRVAVGVESGTARLTWPAPGRSVRFQVLRWAETEGPGTAVEVAASAAGGAGHEAWDADPPTGRTLRYAVVPWQDGRIAGTARATAPLRVTPDVTGARAEVVPDGLRLRWRAHPAAAEVRVVRTAGPGADAGTPVPCGPDGLTDRPLPPGPHSYLLRCAYPGEDGETVWSAGERVTGVAEEWPAPVPGDIALAAAADGRVTLNWQAPERGESRLVRWRERVPEPGDDVSAALPGLSALQGEGRERTVTVLPPPRAALRLTAVSVLGPRAVAGPSVLLETLGAVRDLSARRRGPGSAELSFTWPEPAVLVLVTWEGGGRREERRVPRSLHRAGPVQLPVGRAAYTITAVPLARPDATHATHATSEPAETRLPALPFPRLALYYARERVGRTVGRTVSQASRLVRR</sequence>
<gene>
    <name evidence="2" type="ORF">RM779_15490</name>
</gene>
<keyword evidence="3" id="KW-1185">Reference proteome</keyword>
<reference evidence="3" key="1">
    <citation type="submission" date="2023-07" db="EMBL/GenBank/DDBJ databases">
        <title>30 novel species of actinomycetes from the DSMZ collection.</title>
        <authorList>
            <person name="Nouioui I."/>
        </authorList>
    </citation>
    <scope>NUCLEOTIDE SEQUENCE [LARGE SCALE GENOMIC DNA]</scope>
    <source>
        <strain evidence="3">DSM 41886</strain>
    </source>
</reference>
<evidence type="ECO:0000256" key="1">
    <source>
        <dbReference type="SAM" id="MobiDB-lite"/>
    </source>
</evidence>
<organism evidence="2 3">
    <name type="scientific">Streptomyces johnsoniae</name>
    <dbReference type="NCBI Taxonomy" id="3075532"/>
    <lineage>
        <taxon>Bacteria</taxon>
        <taxon>Bacillati</taxon>
        <taxon>Actinomycetota</taxon>
        <taxon>Actinomycetes</taxon>
        <taxon>Kitasatosporales</taxon>
        <taxon>Streptomycetaceae</taxon>
        <taxon>Streptomyces</taxon>
    </lineage>
</organism>
<proteinExistence type="predicted"/>
<comment type="caution">
    <text evidence="2">The sequence shown here is derived from an EMBL/GenBank/DDBJ whole genome shotgun (WGS) entry which is preliminary data.</text>
</comment>
<accession>A0ABU2S5L6</accession>
<evidence type="ECO:0008006" key="4">
    <source>
        <dbReference type="Google" id="ProtNLM"/>
    </source>
</evidence>
<feature type="region of interest" description="Disordered" evidence="1">
    <location>
        <begin position="1"/>
        <end position="23"/>
    </location>
</feature>
<dbReference type="EMBL" id="JAVREV010000007">
    <property type="protein sequence ID" value="MDT0443986.1"/>
    <property type="molecule type" value="Genomic_DNA"/>
</dbReference>
<protein>
    <recommendedName>
        <fullName evidence="4">Fibronectin type-III domain-containing protein</fullName>
    </recommendedName>
</protein>
<dbReference type="RefSeq" id="WP_311618277.1">
    <property type="nucleotide sequence ID" value="NZ_JAVREV010000007.1"/>
</dbReference>
<evidence type="ECO:0000313" key="3">
    <source>
        <dbReference type="Proteomes" id="UP001183615"/>
    </source>
</evidence>